<evidence type="ECO:0000256" key="1">
    <source>
        <dbReference type="SAM" id="MobiDB-lite"/>
    </source>
</evidence>
<feature type="compositionally biased region" description="Polar residues" evidence="1">
    <location>
        <begin position="508"/>
        <end position="519"/>
    </location>
</feature>
<evidence type="ECO:0000313" key="3">
    <source>
        <dbReference type="Proteomes" id="UP000614601"/>
    </source>
</evidence>
<gene>
    <name evidence="2" type="ORF">BOKJ2_LOCUS12027</name>
</gene>
<keyword evidence="3" id="KW-1185">Reference proteome</keyword>
<sequence>MGSIFGRLRSFICKPSPSIPLYKPETTTDDTELYKQQVDSINEIPNLFALKPKNKILNKLADQKIEYLLKMTCCRNQIYKKIGESWGEALGNFHNRALMKDDILQTKFKTTFHILSPNVKILFSNYDDTDRFAYLEERRVIVTSFDVSSQYLQTVDLGERLDFGDNEHVYLLDHGHIIVIWNKSHFTLNTYNIDTNKQISTKKFWLNCLESHGSVYDPRAATVYLAYDQREIKVQIQQNTVNFYCWYRDNGDHYLGFLTHDSLTVYNVISHKSWYIPNILQKVTVRFIPKAKTLRFIGGAQSLHHLDNEQVDSVSCKQGECIYELTDDILYVQKDCNQNSTANFPETVFIYNDTFNDWVEVKHNLNQINKQKCEGKLQKGIRECRNILYNTTQDGKVSHWLYIERTNDEVKCTIKKNTRNPHDDHHYYLKLYDKLRKQIRDEETQNLAISPKMVQQSSLPETTDKRVPVLVQTQSQGHLLNRSGQKSEEHGHNIDKSSHSDPKFGHSQYWSGQESSKGGRTSRHGRENSKHGQDNSRHSRATSKTGNKSLNSSQKPSKSSQIVQLDSISQYPSNSAKGDQPDCIIVNNLPSYTTRHNPQEFTYNMPKPSRKQPAIVGRHALPYKSQYNVSATNFKSELENDSP</sequence>
<feature type="compositionally biased region" description="Basic and acidic residues" evidence="1">
    <location>
        <begin position="485"/>
        <end position="504"/>
    </location>
</feature>
<dbReference type="Proteomes" id="UP000614601">
    <property type="component" value="Unassembled WGS sequence"/>
</dbReference>
<organism evidence="2 3">
    <name type="scientific">Bursaphelenchus okinawaensis</name>
    <dbReference type="NCBI Taxonomy" id="465554"/>
    <lineage>
        <taxon>Eukaryota</taxon>
        <taxon>Metazoa</taxon>
        <taxon>Ecdysozoa</taxon>
        <taxon>Nematoda</taxon>
        <taxon>Chromadorea</taxon>
        <taxon>Rhabditida</taxon>
        <taxon>Tylenchina</taxon>
        <taxon>Tylenchomorpha</taxon>
        <taxon>Aphelenchoidea</taxon>
        <taxon>Aphelenchoididae</taxon>
        <taxon>Bursaphelenchus</taxon>
    </lineage>
</organism>
<comment type="caution">
    <text evidence="2">The sequence shown here is derived from an EMBL/GenBank/DDBJ whole genome shotgun (WGS) entry which is preliminary data.</text>
</comment>
<name>A0A811LAG4_9BILA</name>
<feature type="compositionally biased region" description="Basic and acidic residues" evidence="1">
    <location>
        <begin position="524"/>
        <end position="537"/>
    </location>
</feature>
<reference evidence="2" key="1">
    <citation type="submission" date="2020-09" db="EMBL/GenBank/DDBJ databases">
        <authorList>
            <person name="Kikuchi T."/>
        </authorList>
    </citation>
    <scope>NUCLEOTIDE SEQUENCE</scope>
    <source>
        <strain evidence="2">SH1</strain>
    </source>
</reference>
<dbReference type="EMBL" id="CAJFDH010000005">
    <property type="protein sequence ID" value="CAD5226337.1"/>
    <property type="molecule type" value="Genomic_DNA"/>
</dbReference>
<dbReference type="AlphaFoldDB" id="A0A811LAG4"/>
<dbReference type="EMBL" id="CAJFCW020000005">
    <property type="protein sequence ID" value="CAG9122036.1"/>
    <property type="molecule type" value="Genomic_DNA"/>
</dbReference>
<evidence type="ECO:0000313" key="2">
    <source>
        <dbReference type="EMBL" id="CAD5226337.1"/>
    </source>
</evidence>
<protein>
    <submittedName>
        <fullName evidence="2">Uncharacterized protein</fullName>
    </submittedName>
</protein>
<dbReference type="Proteomes" id="UP000783686">
    <property type="component" value="Unassembled WGS sequence"/>
</dbReference>
<feature type="region of interest" description="Disordered" evidence="1">
    <location>
        <begin position="446"/>
        <end position="563"/>
    </location>
</feature>
<proteinExistence type="predicted"/>
<feature type="compositionally biased region" description="Polar residues" evidence="1">
    <location>
        <begin position="446"/>
        <end position="461"/>
    </location>
</feature>
<feature type="compositionally biased region" description="Polar residues" evidence="1">
    <location>
        <begin position="471"/>
        <end position="484"/>
    </location>
</feature>
<accession>A0A811LAG4</accession>
<feature type="compositionally biased region" description="Polar residues" evidence="1">
    <location>
        <begin position="591"/>
        <end position="602"/>
    </location>
</feature>
<feature type="region of interest" description="Disordered" evidence="1">
    <location>
        <begin position="591"/>
        <end position="612"/>
    </location>
</feature>
<feature type="compositionally biased region" description="Low complexity" evidence="1">
    <location>
        <begin position="547"/>
        <end position="561"/>
    </location>
</feature>